<name>A0A8S9YAF0_APOLU</name>
<comment type="caution">
    <text evidence="2">The sequence shown here is derived from an EMBL/GenBank/DDBJ whole genome shotgun (WGS) entry which is preliminary data.</text>
</comment>
<dbReference type="Proteomes" id="UP000466442">
    <property type="component" value="Linkage Group LG1"/>
</dbReference>
<keyword evidence="1" id="KW-1133">Transmembrane helix</keyword>
<feature type="transmembrane region" description="Helical" evidence="1">
    <location>
        <begin position="25"/>
        <end position="44"/>
    </location>
</feature>
<accession>A0A8S9YAF0</accession>
<feature type="non-terminal residue" evidence="2">
    <location>
        <position position="55"/>
    </location>
</feature>
<evidence type="ECO:0000313" key="2">
    <source>
        <dbReference type="EMBL" id="KAF6217138.1"/>
    </source>
</evidence>
<keyword evidence="3" id="KW-1185">Reference proteome</keyword>
<keyword evidence="1" id="KW-0472">Membrane</keyword>
<sequence>KRIGNVRCRMKTCREHQIISYHQQLYIYFLLIGQIVRFLSILSVETPKNGFKANF</sequence>
<keyword evidence="1" id="KW-0812">Transmembrane</keyword>
<evidence type="ECO:0000256" key="1">
    <source>
        <dbReference type="SAM" id="Phobius"/>
    </source>
</evidence>
<dbReference type="AlphaFoldDB" id="A0A8S9YAF0"/>
<protein>
    <submittedName>
        <fullName evidence="2">Uncharacterized protein</fullName>
    </submittedName>
</protein>
<evidence type="ECO:0000313" key="3">
    <source>
        <dbReference type="Proteomes" id="UP000466442"/>
    </source>
</evidence>
<gene>
    <name evidence="2" type="ORF">GE061_001492</name>
</gene>
<proteinExistence type="predicted"/>
<reference evidence="2" key="1">
    <citation type="journal article" date="2021" name="Mol. Ecol. Resour.">
        <title>Apolygus lucorum genome provides insights into omnivorousness and mesophyll feeding.</title>
        <authorList>
            <person name="Liu Y."/>
            <person name="Liu H."/>
            <person name="Wang H."/>
            <person name="Huang T."/>
            <person name="Liu B."/>
            <person name="Yang B."/>
            <person name="Yin L."/>
            <person name="Li B."/>
            <person name="Zhang Y."/>
            <person name="Zhang S."/>
            <person name="Jiang F."/>
            <person name="Zhang X."/>
            <person name="Ren Y."/>
            <person name="Wang B."/>
            <person name="Wang S."/>
            <person name="Lu Y."/>
            <person name="Wu K."/>
            <person name="Fan W."/>
            <person name="Wang G."/>
        </authorList>
    </citation>
    <scope>NUCLEOTIDE SEQUENCE</scope>
    <source>
        <strain evidence="2">12Hb</strain>
    </source>
</reference>
<dbReference type="EMBL" id="WIXP02000001">
    <property type="protein sequence ID" value="KAF6217138.1"/>
    <property type="molecule type" value="Genomic_DNA"/>
</dbReference>
<organism evidence="2 3">
    <name type="scientific">Apolygus lucorum</name>
    <name type="common">Small green plant bug</name>
    <name type="synonym">Lygocoris lucorum</name>
    <dbReference type="NCBI Taxonomy" id="248454"/>
    <lineage>
        <taxon>Eukaryota</taxon>
        <taxon>Metazoa</taxon>
        <taxon>Ecdysozoa</taxon>
        <taxon>Arthropoda</taxon>
        <taxon>Hexapoda</taxon>
        <taxon>Insecta</taxon>
        <taxon>Pterygota</taxon>
        <taxon>Neoptera</taxon>
        <taxon>Paraneoptera</taxon>
        <taxon>Hemiptera</taxon>
        <taxon>Heteroptera</taxon>
        <taxon>Panheteroptera</taxon>
        <taxon>Cimicomorpha</taxon>
        <taxon>Miridae</taxon>
        <taxon>Mirini</taxon>
        <taxon>Apolygus</taxon>
    </lineage>
</organism>